<evidence type="ECO:0000313" key="3">
    <source>
        <dbReference type="Proteomes" id="UP001165367"/>
    </source>
</evidence>
<dbReference type="PROSITE" id="PS50943">
    <property type="entry name" value="HTH_CROC1"/>
    <property type="match status" value="1"/>
</dbReference>
<dbReference type="SUPFAM" id="SSF47413">
    <property type="entry name" value="lambda repressor-like DNA-binding domains"/>
    <property type="match status" value="1"/>
</dbReference>
<dbReference type="SMART" id="SM00530">
    <property type="entry name" value="HTH_XRE"/>
    <property type="match status" value="1"/>
</dbReference>
<proteinExistence type="predicted"/>
<evidence type="ECO:0000313" key="2">
    <source>
        <dbReference type="EMBL" id="MCG2613404.1"/>
    </source>
</evidence>
<dbReference type="Gene3D" id="1.10.260.40">
    <property type="entry name" value="lambda repressor-like DNA-binding domains"/>
    <property type="match status" value="1"/>
</dbReference>
<reference evidence="2" key="1">
    <citation type="submission" date="2022-01" db="EMBL/GenBank/DDBJ databases">
        <authorList>
            <person name="Jo J.-H."/>
            <person name="Im W.-T."/>
        </authorList>
    </citation>
    <scope>NUCLEOTIDE SEQUENCE</scope>
    <source>
        <strain evidence="2">NA20</strain>
    </source>
</reference>
<feature type="domain" description="HTH cro/C1-type" evidence="1">
    <location>
        <begin position="7"/>
        <end position="60"/>
    </location>
</feature>
<dbReference type="InterPro" id="IPR010982">
    <property type="entry name" value="Lambda_DNA-bd_dom_sf"/>
</dbReference>
<dbReference type="CDD" id="cd00093">
    <property type="entry name" value="HTH_XRE"/>
    <property type="match status" value="1"/>
</dbReference>
<protein>
    <submittedName>
        <fullName evidence="2">Helix-turn-helix domain-containing protein</fullName>
    </submittedName>
</protein>
<evidence type="ECO:0000259" key="1">
    <source>
        <dbReference type="PROSITE" id="PS50943"/>
    </source>
</evidence>
<sequence>MYAGDILKRLRLLKGFSQKGMANMLGISQQAYSKIEKMDVVHHHRFLQITKLLSCSEKELQIARAYFEFGSC</sequence>
<keyword evidence="3" id="KW-1185">Reference proteome</keyword>
<dbReference type="RefSeq" id="WP_237868632.1">
    <property type="nucleotide sequence ID" value="NZ_JAKLTR010000002.1"/>
</dbReference>
<dbReference type="Pfam" id="PF01381">
    <property type="entry name" value="HTH_3"/>
    <property type="match status" value="1"/>
</dbReference>
<comment type="caution">
    <text evidence="2">The sequence shown here is derived from an EMBL/GenBank/DDBJ whole genome shotgun (WGS) entry which is preliminary data.</text>
</comment>
<gene>
    <name evidence="2" type="ORF">LZZ85_03895</name>
</gene>
<accession>A0ABS9KM64</accession>
<dbReference type="InterPro" id="IPR001387">
    <property type="entry name" value="Cro/C1-type_HTH"/>
</dbReference>
<name>A0ABS9KM64_9BACT</name>
<dbReference type="Proteomes" id="UP001165367">
    <property type="component" value="Unassembled WGS sequence"/>
</dbReference>
<dbReference type="EMBL" id="JAKLTR010000002">
    <property type="protein sequence ID" value="MCG2613404.1"/>
    <property type="molecule type" value="Genomic_DNA"/>
</dbReference>
<organism evidence="2 3">
    <name type="scientific">Terrimonas ginsenosidimutans</name>
    <dbReference type="NCBI Taxonomy" id="2908004"/>
    <lineage>
        <taxon>Bacteria</taxon>
        <taxon>Pseudomonadati</taxon>
        <taxon>Bacteroidota</taxon>
        <taxon>Chitinophagia</taxon>
        <taxon>Chitinophagales</taxon>
        <taxon>Chitinophagaceae</taxon>
        <taxon>Terrimonas</taxon>
    </lineage>
</organism>